<comment type="caution">
    <text evidence="2">The sequence shown here is derived from an EMBL/GenBank/DDBJ whole genome shotgun (WGS) entry which is preliminary data.</text>
</comment>
<dbReference type="Proteomes" id="UP001500503">
    <property type="component" value="Unassembled WGS sequence"/>
</dbReference>
<dbReference type="EMBL" id="BAABHF010000038">
    <property type="protein sequence ID" value="GAA4505341.1"/>
    <property type="molecule type" value="Genomic_DNA"/>
</dbReference>
<reference evidence="3" key="1">
    <citation type="journal article" date="2019" name="Int. J. Syst. Evol. Microbiol.">
        <title>The Global Catalogue of Microorganisms (GCM) 10K type strain sequencing project: providing services to taxonomists for standard genome sequencing and annotation.</title>
        <authorList>
            <consortium name="The Broad Institute Genomics Platform"/>
            <consortium name="The Broad Institute Genome Sequencing Center for Infectious Disease"/>
            <person name="Wu L."/>
            <person name="Ma J."/>
        </authorList>
    </citation>
    <scope>NUCLEOTIDE SEQUENCE [LARGE SCALE GENOMIC DNA]</scope>
    <source>
        <strain evidence="3">JCM 17933</strain>
    </source>
</reference>
<accession>A0ABP8QMV5</accession>
<feature type="compositionally biased region" description="Acidic residues" evidence="1">
    <location>
        <begin position="64"/>
        <end position="76"/>
    </location>
</feature>
<gene>
    <name evidence="2" type="ORF">GCM10023191_060900</name>
</gene>
<feature type="compositionally biased region" description="Low complexity" evidence="1">
    <location>
        <begin position="37"/>
        <end position="48"/>
    </location>
</feature>
<name>A0ABP8QMV5_9ACTN</name>
<protein>
    <submittedName>
        <fullName evidence="2">Uncharacterized protein</fullName>
    </submittedName>
</protein>
<evidence type="ECO:0000313" key="3">
    <source>
        <dbReference type="Proteomes" id="UP001500503"/>
    </source>
</evidence>
<evidence type="ECO:0000256" key="1">
    <source>
        <dbReference type="SAM" id="MobiDB-lite"/>
    </source>
</evidence>
<keyword evidence="3" id="KW-1185">Reference proteome</keyword>
<feature type="region of interest" description="Disordered" evidence="1">
    <location>
        <begin position="37"/>
        <end position="82"/>
    </location>
</feature>
<sequence length="82" mass="8548">MTPADGVIGARWAVNTAAAAEEAAAGTAATNAAARAGGYMPMMPPMMGGQQGQSQDRERNAWLTEDEDIWGADDDMAPPLIR</sequence>
<dbReference type="RefSeq" id="WP_345469650.1">
    <property type="nucleotide sequence ID" value="NZ_BAABHF010000038.1"/>
</dbReference>
<evidence type="ECO:0000313" key="2">
    <source>
        <dbReference type="EMBL" id="GAA4505341.1"/>
    </source>
</evidence>
<proteinExistence type="predicted"/>
<organism evidence="2 3">
    <name type="scientific">Actinoallomurus oryzae</name>
    <dbReference type="NCBI Taxonomy" id="502180"/>
    <lineage>
        <taxon>Bacteria</taxon>
        <taxon>Bacillati</taxon>
        <taxon>Actinomycetota</taxon>
        <taxon>Actinomycetes</taxon>
        <taxon>Streptosporangiales</taxon>
        <taxon>Thermomonosporaceae</taxon>
        <taxon>Actinoallomurus</taxon>
    </lineage>
</organism>